<dbReference type="HOGENOM" id="CLU_014459_1_0_1"/>
<dbReference type="PANTHER" id="PTHR12307:SF36">
    <property type="entry name" value="GLYCOGEN-BINDING SUBUNIT 76A"/>
    <property type="match status" value="1"/>
</dbReference>
<feature type="region of interest" description="Disordered" evidence="1">
    <location>
        <begin position="503"/>
        <end position="548"/>
    </location>
</feature>
<dbReference type="AlphaFoldDB" id="A0A067MSV0"/>
<dbReference type="GO" id="GO:0005979">
    <property type="term" value="P:regulation of glycogen biosynthetic process"/>
    <property type="evidence" value="ECO:0007669"/>
    <property type="project" value="TreeGrafter"/>
</dbReference>
<dbReference type="Proteomes" id="UP000027195">
    <property type="component" value="Unassembled WGS sequence"/>
</dbReference>
<dbReference type="GO" id="GO:2001069">
    <property type="term" value="F:glycogen binding"/>
    <property type="evidence" value="ECO:0007669"/>
    <property type="project" value="TreeGrafter"/>
</dbReference>
<evidence type="ECO:0000256" key="1">
    <source>
        <dbReference type="SAM" id="MobiDB-lite"/>
    </source>
</evidence>
<feature type="compositionally biased region" description="Low complexity" evidence="1">
    <location>
        <begin position="100"/>
        <end position="114"/>
    </location>
</feature>
<dbReference type="InterPro" id="IPR038175">
    <property type="entry name" value="CBM21_dom_sf"/>
</dbReference>
<dbReference type="InParanoid" id="A0A067MSV0"/>
<feature type="compositionally biased region" description="Low complexity" evidence="1">
    <location>
        <begin position="437"/>
        <end position="451"/>
    </location>
</feature>
<feature type="region of interest" description="Disordered" evidence="1">
    <location>
        <begin position="566"/>
        <end position="591"/>
    </location>
</feature>
<feature type="compositionally biased region" description="Polar residues" evidence="1">
    <location>
        <begin position="146"/>
        <end position="156"/>
    </location>
</feature>
<organism evidence="3 4">
    <name type="scientific">Botryobasidium botryosum (strain FD-172 SS1)</name>
    <dbReference type="NCBI Taxonomy" id="930990"/>
    <lineage>
        <taxon>Eukaryota</taxon>
        <taxon>Fungi</taxon>
        <taxon>Dikarya</taxon>
        <taxon>Basidiomycota</taxon>
        <taxon>Agaricomycotina</taxon>
        <taxon>Agaricomycetes</taxon>
        <taxon>Cantharellales</taxon>
        <taxon>Botryobasidiaceae</taxon>
        <taxon>Botryobasidium</taxon>
    </lineage>
</organism>
<dbReference type="Gene3D" id="2.60.40.2440">
    <property type="entry name" value="Carbohydrate binding type-21 domain"/>
    <property type="match status" value="1"/>
</dbReference>
<dbReference type="InterPro" id="IPR005036">
    <property type="entry name" value="CBM21_dom"/>
</dbReference>
<dbReference type="PROSITE" id="PS51159">
    <property type="entry name" value="CBM21"/>
    <property type="match status" value="1"/>
</dbReference>
<feature type="region of interest" description="Disordered" evidence="1">
    <location>
        <begin position="58"/>
        <end position="162"/>
    </location>
</feature>
<dbReference type="GO" id="GO:0008157">
    <property type="term" value="F:protein phosphatase 1 binding"/>
    <property type="evidence" value="ECO:0007669"/>
    <property type="project" value="TreeGrafter"/>
</dbReference>
<name>A0A067MSV0_BOTB1</name>
<evidence type="ECO:0000313" key="3">
    <source>
        <dbReference type="EMBL" id="KDQ18803.1"/>
    </source>
</evidence>
<gene>
    <name evidence="3" type="ORF">BOTBODRAFT_28302</name>
</gene>
<feature type="region of interest" description="Disordered" evidence="1">
    <location>
        <begin position="1"/>
        <end position="35"/>
    </location>
</feature>
<sequence length="591" mass="63263">MPYVLPSPTVSIAALSPPTSPRNHRRTSSHDFDKSSAFAGFSSGIKLNTLKLTLPGRVLESDSEREGSPQTSHIPFPTLSPTSSSQKLSAKPRLPRLDTSSPSSSGSNSPSVSPTILKANGTPLKPSLKGSARSSPSAATRGPTGRSRSAPSTPSLHKNVHFPKEDELEDVVFFRKTTRPIAVSLGEADAPPSDSEKSLAPSQFAWPSSPKSDLILCPSRTSAIPALDVPCTTANVILEGLSLNSASDPPTLHGSVIVRNVAFSKNVAVRFSLDQWTTTSVVNCNYATSLQGLPPPFSYHNSSEEWDRFSFTIRLGYHEDILVERIMQLCVRYSVPGPTETEWWDNNGGGNYLVSFRRKSEARPVTETAQPAPQSEPLAPPPPLARSYSFPPLSVSGRSQAQLPRPSGLPDTKLKLSNYVPPAPSAYGHFSPPPSPTISTSSTDSPGPDTPRGSPGMENFRVVGGMLATEVLEPKSVQAPSHWLGGNWNDISPAQSLLFSPHTPSYIDLSKPQHLTPPDSPERTPSPEAHSTPVPIPSLGQHDSPMGSANAPLEFLQRFCHFRSTARSTSPFPGDGPASDASGEWARHVIV</sequence>
<evidence type="ECO:0000259" key="2">
    <source>
        <dbReference type="PROSITE" id="PS51159"/>
    </source>
</evidence>
<feature type="compositionally biased region" description="Polar residues" evidence="1">
    <location>
        <begin position="68"/>
        <end position="88"/>
    </location>
</feature>
<dbReference type="GO" id="GO:0000164">
    <property type="term" value="C:protein phosphatase type 1 complex"/>
    <property type="evidence" value="ECO:0007669"/>
    <property type="project" value="TreeGrafter"/>
</dbReference>
<dbReference type="PANTHER" id="PTHR12307">
    <property type="entry name" value="PROTEIN PHOSPHATASE 1 REGULATORY SUBUNIT"/>
    <property type="match status" value="1"/>
</dbReference>
<protein>
    <submittedName>
        <fullName evidence="3">Carbohydrate-binding module family 21 protein</fullName>
    </submittedName>
</protein>
<dbReference type="Pfam" id="PF03370">
    <property type="entry name" value="CBM_21"/>
    <property type="match status" value="1"/>
</dbReference>
<reference evidence="4" key="1">
    <citation type="journal article" date="2014" name="Proc. Natl. Acad. Sci. U.S.A.">
        <title>Extensive sampling of basidiomycete genomes demonstrates inadequacy of the white-rot/brown-rot paradigm for wood decay fungi.</title>
        <authorList>
            <person name="Riley R."/>
            <person name="Salamov A.A."/>
            <person name="Brown D.W."/>
            <person name="Nagy L.G."/>
            <person name="Floudas D."/>
            <person name="Held B.W."/>
            <person name="Levasseur A."/>
            <person name="Lombard V."/>
            <person name="Morin E."/>
            <person name="Otillar R."/>
            <person name="Lindquist E.A."/>
            <person name="Sun H."/>
            <person name="LaButti K.M."/>
            <person name="Schmutz J."/>
            <person name="Jabbour D."/>
            <person name="Luo H."/>
            <person name="Baker S.E."/>
            <person name="Pisabarro A.G."/>
            <person name="Walton J.D."/>
            <person name="Blanchette R.A."/>
            <person name="Henrissat B."/>
            <person name="Martin F."/>
            <person name="Cullen D."/>
            <person name="Hibbett D.S."/>
            <person name="Grigoriev I.V."/>
        </authorList>
    </citation>
    <scope>NUCLEOTIDE SEQUENCE [LARGE SCALE GENOMIC DNA]</scope>
    <source>
        <strain evidence="4">FD-172 SS1</strain>
    </source>
</reference>
<evidence type="ECO:0000313" key="4">
    <source>
        <dbReference type="Proteomes" id="UP000027195"/>
    </source>
</evidence>
<dbReference type="STRING" id="930990.A0A067MSV0"/>
<dbReference type="OrthoDB" id="1881at2759"/>
<feature type="region of interest" description="Disordered" evidence="1">
    <location>
        <begin position="361"/>
        <end position="459"/>
    </location>
</feature>
<proteinExistence type="predicted"/>
<keyword evidence="4" id="KW-1185">Reference proteome</keyword>
<feature type="domain" description="CBM21" evidence="2">
    <location>
        <begin position="228"/>
        <end position="355"/>
    </location>
</feature>
<dbReference type="EMBL" id="KL198020">
    <property type="protein sequence ID" value="KDQ18803.1"/>
    <property type="molecule type" value="Genomic_DNA"/>
</dbReference>
<dbReference type="InterPro" id="IPR050782">
    <property type="entry name" value="PP1_regulatory_subunit_3"/>
</dbReference>
<accession>A0A067MSV0</accession>